<feature type="transmembrane region" description="Helical" evidence="2">
    <location>
        <begin position="570"/>
        <end position="588"/>
    </location>
</feature>
<reference evidence="3" key="1">
    <citation type="submission" date="2023-03" db="EMBL/GenBank/DDBJ databases">
        <title>Massive genome expansion in bonnet fungi (Mycena s.s.) driven by repeated elements and novel gene families across ecological guilds.</title>
        <authorList>
            <consortium name="Lawrence Berkeley National Laboratory"/>
            <person name="Harder C.B."/>
            <person name="Miyauchi S."/>
            <person name="Viragh M."/>
            <person name="Kuo A."/>
            <person name="Thoen E."/>
            <person name="Andreopoulos B."/>
            <person name="Lu D."/>
            <person name="Skrede I."/>
            <person name="Drula E."/>
            <person name="Henrissat B."/>
            <person name="Morin E."/>
            <person name="Kohler A."/>
            <person name="Barry K."/>
            <person name="LaButti K."/>
            <person name="Morin E."/>
            <person name="Salamov A."/>
            <person name="Lipzen A."/>
            <person name="Mereny Z."/>
            <person name="Hegedus B."/>
            <person name="Baldrian P."/>
            <person name="Stursova M."/>
            <person name="Weitz H."/>
            <person name="Taylor A."/>
            <person name="Grigoriev I.V."/>
            <person name="Nagy L.G."/>
            <person name="Martin F."/>
            <person name="Kauserud H."/>
        </authorList>
    </citation>
    <scope>NUCLEOTIDE SEQUENCE</scope>
    <source>
        <strain evidence="3">CBHHK067</strain>
    </source>
</reference>
<feature type="transmembrane region" description="Helical" evidence="2">
    <location>
        <begin position="475"/>
        <end position="494"/>
    </location>
</feature>
<gene>
    <name evidence="3" type="ORF">B0H17DRAFT_1175927</name>
</gene>
<dbReference type="EMBL" id="JARKIE010000013">
    <property type="protein sequence ID" value="KAJ7703142.1"/>
    <property type="molecule type" value="Genomic_DNA"/>
</dbReference>
<feature type="transmembrane region" description="Helical" evidence="2">
    <location>
        <begin position="514"/>
        <end position="534"/>
    </location>
</feature>
<sequence>MPHYVSFEIFLSKIRNVRGGIRLCCRRFLGVLWPIIKHFMRLQSLISPANARRWSRPFFPTDTRTSSASAIAPQNYDLTSSESVRLPCYPSTSSSGATQPPTLMIEEPFTYGQPSTSPSSQAPSSSQTFDEGDRCDMQGVDMLQPMDFPHQLEPIRPDQLLRYDIKAPVSTEPAIYTVEPLQTDFCELTDYLPPGWVRLNCEGQPFFYHKEKKIITETWIYNREFWTEIATFIEMIEDWVKASQMPIPQNSELVVELRCPEGAQPGQYRCGYYFAHHETRLIFWLQTVCLDPCLVDIRGGQLAWEHVKLRLEYQYWKHFEMFETIQTVPAAVLNELRQNIIHAWTDVITCHLSTVNYSIQELGDMLKIVQEAIKGSDRGSPLMVGKFMSQFLNERFLNYYGQEAARLSRYQSIYGEPSSKDTRSWLGSIISVILFYAPDVHLNSLDKIWVDKIAAKQEWIKLISKLTSEWAEHTAFVIVALVLVAATILLNANVAFLDIPSVESTGTSQTLAQILSYISIVLVIGSAILGLLLVRQHRTKHIGTAAEAATFLTEHGLVTTAIIYSLPYALLMYGMILFLAAFLSSCFWSTTTTTRVTVGFFGPSYPR</sequence>
<dbReference type="AlphaFoldDB" id="A0AAD7E245"/>
<keyword evidence="4" id="KW-1185">Reference proteome</keyword>
<keyword evidence="2" id="KW-1133">Transmembrane helix</keyword>
<organism evidence="3 4">
    <name type="scientific">Mycena rosella</name>
    <name type="common">Pink bonnet</name>
    <name type="synonym">Agaricus rosellus</name>
    <dbReference type="NCBI Taxonomy" id="1033263"/>
    <lineage>
        <taxon>Eukaryota</taxon>
        <taxon>Fungi</taxon>
        <taxon>Dikarya</taxon>
        <taxon>Basidiomycota</taxon>
        <taxon>Agaricomycotina</taxon>
        <taxon>Agaricomycetes</taxon>
        <taxon>Agaricomycetidae</taxon>
        <taxon>Agaricales</taxon>
        <taxon>Marasmiineae</taxon>
        <taxon>Mycenaceae</taxon>
        <taxon>Mycena</taxon>
    </lineage>
</organism>
<accession>A0AAD7E245</accession>
<proteinExistence type="predicted"/>
<evidence type="ECO:0000313" key="4">
    <source>
        <dbReference type="Proteomes" id="UP001221757"/>
    </source>
</evidence>
<evidence type="ECO:0000256" key="1">
    <source>
        <dbReference type="SAM" id="MobiDB-lite"/>
    </source>
</evidence>
<feature type="region of interest" description="Disordered" evidence="1">
    <location>
        <begin position="107"/>
        <end position="134"/>
    </location>
</feature>
<dbReference type="Proteomes" id="UP001221757">
    <property type="component" value="Unassembled WGS sequence"/>
</dbReference>
<comment type="caution">
    <text evidence="3">The sequence shown here is derived from an EMBL/GenBank/DDBJ whole genome shotgun (WGS) entry which is preliminary data.</text>
</comment>
<keyword evidence="2" id="KW-0472">Membrane</keyword>
<evidence type="ECO:0000313" key="3">
    <source>
        <dbReference type="EMBL" id="KAJ7703142.1"/>
    </source>
</evidence>
<evidence type="ECO:0008006" key="5">
    <source>
        <dbReference type="Google" id="ProtNLM"/>
    </source>
</evidence>
<name>A0AAD7E245_MYCRO</name>
<evidence type="ECO:0000256" key="2">
    <source>
        <dbReference type="SAM" id="Phobius"/>
    </source>
</evidence>
<feature type="compositionally biased region" description="Low complexity" evidence="1">
    <location>
        <begin position="113"/>
        <end position="128"/>
    </location>
</feature>
<keyword evidence="2" id="KW-0812">Transmembrane</keyword>
<protein>
    <recommendedName>
        <fullName evidence="5">WW domain-containing protein</fullName>
    </recommendedName>
</protein>